<evidence type="ECO:0000256" key="1">
    <source>
        <dbReference type="PROSITE-ProRule" id="PRU00169"/>
    </source>
</evidence>
<accession>A0A286TWH1</accession>
<sequence>MIRRILFVDNNSNTSREFKETLSSVCREWMVESVVNGNAAMNIMSDTQFDAVISDILIPGMDGVKLLDFVNDRYPDTVRIIHSTFTEPEIVLKSKNTVHQFLMKPCSVETMKNTIERTCILRDLLGNEILKKTIARIRTLPSLPVLYNLIVEEMHAPEPSLKKVGDLISQDISMSAKILQLVNSALFGLPQKITSPQQAVVYVGIETLKSLVLSFHVFSSLEDDADSCGFSLLKMWKHSLKTSRLAKDIARAEKSDRKAAEEAMIAGMLHDIGKLVLLKLPVRYNEVMSLVETTGCSHSEAEYTVMKTSHAELGAYLLGLWGLSGSIVETVTFHHNPSKLINNMFETQKDVSKEESSETKTEDINSNSGSIEQYTSGFATLTAVHVANALAMQENCTSETTSFPEIDMPYLKKLGLAEKLPEWVGLYKKTMQLSEAKFG</sequence>
<evidence type="ECO:0000313" key="5">
    <source>
        <dbReference type="Proteomes" id="UP000218542"/>
    </source>
</evidence>
<dbReference type="GO" id="GO:0000160">
    <property type="term" value="P:phosphorelay signal transduction system"/>
    <property type="evidence" value="ECO:0007669"/>
    <property type="project" value="InterPro"/>
</dbReference>
<dbReference type="EMBL" id="BAOS01000007">
    <property type="protein sequence ID" value="GAX60222.1"/>
    <property type="molecule type" value="Genomic_DNA"/>
</dbReference>
<dbReference type="InterPro" id="IPR052340">
    <property type="entry name" value="RNase_Y/CdgJ"/>
</dbReference>
<feature type="modified residue" description="4-aspartylphosphate" evidence="1">
    <location>
        <position position="55"/>
    </location>
</feature>
<evidence type="ECO:0000313" key="4">
    <source>
        <dbReference type="EMBL" id="GAX60222.1"/>
    </source>
</evidence>
<dbReference type="Pfam" id="PF00072">
    <property type="entry name" value="Response_reg"/>
    <property type="match status" value="1"/>
</dbReference>
<dbReference type="InterPro" id="IPR013976">
    <property type="entry name" value="HDOD"/>
</dbReference>
<dbReference type="Gene3D" id="1.10.3210.10">
    <property type="entry name" value="Hypothetical protein af1432"/>
    <property type="match status" value="1"/>
</dbReference>
<dbReference type="InterPro" id="IPR011006">
    <property type="entry name" value="CheY-like_superfamily"/>
</dbReference>
<keyword evidence="1" id="KW-0597">Phosphoprotein</keyword>
<dbReference type="OrthoDB" id="9788446at2"/>
<proteinExistence type="predicted"/>
<dbReference type="SUPFAM" id="SSF52172">
    <property type="entry name" value="CheY-like"/>
    <property type="match status" value="1"/>
</dbReference>
<organism evidence="4 5">
    <name type="scientific">Candidatus Scalindua japonica</name>
    <dbReference type="NCBI Taxonomy" id="1284222"/>
    <lineage>
        <taxon>Bacteria</taxon>
        <taxon>Pseudomonadati</taxon>
        <taxon>Planctomycetota</taxon>
        <taxon>Candidatus Brocadiia</taxon>
        <taxon>Candidatus Brocadiales</taxon>
        <taxon>Candidatus Scalinduaceae</taxon>
        <taxon>Candidatus Scalindua</taxon>
    </lineage>
</organism>
<evidence type="ECO:0000259" key="2">
    <source>
        <dbReference type="PROSITE" id="PS50110"/>
    </source>
</evidence>
<protein>
    <submittedName>
        <fullName evidence="4">Signal transduction protein</fullName>
    </submittedName>
</protein>
<dbReference type="PANTHER" id="PTHR33525">
    <property type="match status" value="1"/>
</dbReference>
<feature type="domain" description="Response regulatory" evidence="2">
    <location>
        <begin position="4"/>
        <end position="119"/>
    </location>
</feature>
<dbReference type="SUPFAM" id="SSF109604">
    <property type="entry name" value="HD-domain/PDEase-like"/>
    <property type="match status" value="1"/>
</dbReference>
<dbReference type="InterPro" id="IPR003607">
    <property type="entry name" value="HD/PDEase_dom"/>
</dbReference>
<keyword evidence="5" id="KW-1185">Reference proteome</keyword>
<dbReference type="Pfam" id="PF08668">
    <property type="entry name" value="HDOD"/>
    <property type="match status" value="1"/>
</dbReference>
<reference evidence="5" key="1">
    <citation type="journal article" date="2017" name="Environ. Microbiol. Rep.">
        <title>Genetic Diversity of Marine Anaerobic Ammonium-Oxidizing Bacteria as Revealed by Genomic and Proteomic Analyses of 'Candidatus Scalindua japonica'.</title>
        <authorList>
            <person name="Oshiki M."/>
            <person name="Mizuto K."/>
            <person name="Kimura Z."/>
            <person name="Kindaichi T."/>
            <person name="Satoh H."/>
            <person name="Okabe S."/>
        </authorList>
    </citation>
    <scope>NUCLEOTIDE SEQUENCE [LARGE SCALE GENOMIC DNA]</scope>
    <source>
        <strain evidence="5">husup-a2</strain>
    </source>
</reference>
<dbReference type="PROSITE" id="PS50110">
    <property type="entry name" value="RESPONSE_REGULATORY"/>
    <property type="match status" value="1"/>
</dbReference>
<comment type="caution">
    <text evidence="4">The sequence shown here is derived from an EMBL/GenBank/DDBJ whole genome shotgun (WGS) entry which is preliminary data.</text>
</comment>
<dbReference type="InterPro" id="IPR001789">
    <property type="entry name" value="Sig_transdc_resp-reg_receiver"/>
</dbReference>
<dbReference type="RefSeq" id="WP_096893513.1">
    <property type="nucleotide sequence ID" value="NZ_BAOS01000007.1"/>
</dbReference>
<evidence type="ECO:0000259" key="3">
    <source>
        <dbReference type="PROSITE" id="PS51833"/>
    </source>
</evidence>
<dbReference type="PANTHER" id="PTHR33525:SF3">
    <property type="entry name" value="RIBONUCLEASE Y"/>
    <property type="match status" value="1"/>
</dbReference>
<dbReference type="SMART" id="SM00448">
    <property type="entry name" value="REC"/>
    <property type="match status" value="1"/>
</dbReference>
<feature type="domain" description="HDOD" evidence="3">
    <location>
        <begin position="140"/>
        <end position="337"/>
    </location>
</feature>
<gene>
    <name evidence="4" type="ORF">SCALIN_C07_0033</name>
</gene>
<name>A0A286TWH1_9BACT</name>
<dbReference type="CDD" id="cd00077">
    <property type="entry name" value="HDc"/>
    <property type="match status" value="1"/>
</dbReference>
<dbReference type="AlphaFoldDB" id="A0A286TWH1"/>
<dbReference type="PROSITE" id="PS51833">
    <property type="entry name" value="HDOD"/>
    <property type="match status" value="1"/>
</dbReference>
<dbReference type="Gene3D" id="3.40.50.2300">
    <property type="match status" value="1"/>
</dbReference>
<dbReference type="Proteomes" id="UP000218542">
    <property type="component" value="Unassembled WGS sequence"/>
</dbReference>